<dbReference type="InterPro" id="IPR002060">
    <property type="entry name" value="Squ/phyt_synthse"/>
</dbReference>
<protein>
    <submittedName>
        <fullName evidence="1">Squalene/phytoene synthase family protein</fullName>
    </submittedName>
</protein>
<accession>A0A8J6YZ67</accession>
<sequence>MSLDACADLVRRGDPARWQSLRGQPDSVRARLLPVYAANLEIARAPWVSAEPAIGQMRLTWWREVMEEIAAGGPVRRHEVATPLAAVLGAEGARALDAAIVARHRDLDPAPFATAVALIEYLEDTGGQVTVAAGAALGAAPAGLADAGFAAGLAAYLRAVPELAARGRQPLHSRAPQDLAELARIGLDRLAAARRARPG</sequence>
<dbReference type="RefSeq" id="WP_193186793.1">
    <property type="nucleotide sequence ID" value="NZ_JACVXA010000099.1"/>
</dbReference>
<evidence type="ECO:0000313" key="2">
    <source>
        <dbReference type="Proteomes" id="UP000609121"/>
    </source>
</evidence>
<dbReference type="Gene3D" id="1.10.600.10">
    <property type="entry name" value="Farnesyl Diphosphate Synthase"/>
    <property type="match status" value="1"/>
</dbReference>
<keyword evidence="2" id="KW-1185">Reference proteome</keyword>
<name>A0A8J6YZ67_9RHOB</name>
<organism evidence="1 2">
    <name type="scientific">Mangrovicoccus algicola</name>
    <dbReference type="NCBI Taxonomy" id="2771008"/>
    <lineage>
        <taxon>Bacteria</taxon>
        <taxon>Pseudomonadati</taxon>
        <taxon>Pseudomonadota</taxon>
        <taxon>Alphaproteobacteria</taxon>
        <taxon>Rhodobacterales</taxon>
        <taxon>Paracoccaceae</taxon>
        <taxon>Mangrovicoccus</taxon>
    </lineage>
</organism>
<evidence type="ECO:0000313" key="1">
    <source>
        <dbReference type="EMBL" id="MBE3640507.1"/>
    </source>
</evidence>
<reference evidence="1" key="1">
    <citation type="submission" date="2020-09" db="EMBL/GenBank/DDBJ databases">
        <title>A novel bacterium of genus Mangrovicoccus, isolated from South China Sea.</title>
        <authorList>
            <person name="Huang H."/>
            <person name="Mo K."/>
            <person name="Hu Y."/>
        </authorList>
    </citation>
    <scope>NUCLEOTIDE SEQUENCE</scope>
    <source>
        <strain evidence="1">HB182678</strain>
    </source>
</reference>
<feature type="non-terminal residue" evidence="1">
    <location>
        <position position="199"/>
    </location>
</feature>
<dbReference type="Proteomes" id="UP000609121">
    <property type="component" value="Unassembled WGS sequence"/>
</dbReference>
<dbReference type="InterPro" id="IPR008949">
    <property type="entry name" value="Isoprenoid_synthase_dom_sf"/>
</dbReference>
<dbReference type="SUPFAM" id="SSF48576">
    <property type="entry name" value="Terpenoid synthases"/>
    <property type="match status" value="1"/>
</dbReference>
<dbReference type="AlphaFoldDB" id="A0A8J6YZ67"/>
<dbReference type="EMBL" id="JACVXA010000099">
    <property type="protein sequence ID" value="MBE3640507.1"/>
    <property type="molecule type" value="Genomic_DNA"/>
</dbReference>
<proteinExistence type="predicted"/>
<comment type="caution">
    <text evidence="1">The sequence shown here is derived from an EMBL/GenBank/DDBJ whole genome shotgun (WGS) entry which is preliminary data.</text>
</comment>
<gene>
    <name evidence="1" type="ORF">ICN82_20070</name>
</gene>
<dbReference type="Pfam" id="PF00494">
    <property type="entry name" value="SQS_PSY"/>
    <property type="match status" value="1"/>
</dbReference>